<reference evidence="15" key="1">
    <citation type="submission" date="2025-08" db="UniProtKB">
        <authorList>
            <consortium name="RefSeq"/>
        </authorList>
    </citation>
    <scope>IDENTIFICATION</scope>
</reference>
<dbReference type="RefSeq" id="XP_021828964.1">
    <property type="nucleotide sequence ID" value="XM_021973272.1"/>
</dbReference>
<dbReference type="InterPro" id="IPR013210">
    <property type="entry name" value="LRR_N_plant-typ"/>
</dbReference>
<keyword evidence="8" id="KW-1133">Transmembrane helix</keyword>
<dbReference type="FunFam" id="3.80.10.10:FF:000470">
    <property type="entry name" value="LRR receptor-like serine/threonine-protein kinase RPK2"/>
    <property type="match status" value="1"/>
</dbReference>
<comment type="subcellular location">
    <subcellularLocation>
        <location evidence="1">Cell membrane</location>
        <topology evidence="1">Single-pass type I membrane protein</topology>
    </subcellularLocation>
</comment>
<name>A0A6P5TPN5_PRUAV</name>
<keyword evidence="9" id="KW-0472">Membrane</keyword>
<dbReference type="InterPro" id="IPR046956">
    <property type="entry name" value="RLP23-like"/>
</dbReference>
<dbReference type="SUPFAM" id="SSF52075">
    <property type="entry name" value="Outer arm dynein light chain 1"/>
    <property type="match status" value="1"/>
</dbReference>
<evidence type="ECO:0000256" key="10">
    <source>
        <dbReference type="ARBA" id="ARBA00023170"/>
    </source>
</evidence>
<keyword evidence="6 12" id="KW-0732">Signal</keyword>
<keyword evidence="4" id="KW-0433">Leucine-rich repeat</keyword>
<protein>
    <submittedName>
        <fullName evidence="15">Receptor-like protein 12</fullName>
    </submittedName>
</protein>
<keyword evidence="7" id="KW-0677">Repeat</keyword>
<evidence type="ECO:0000256" key="7">
    <source>
        <dbReference type="ARBA" id="ARBA00022737"/>
    </source>
</evidence>
<organism evidence="14 15">
    <name type="scientific">Prunus avium</name>
    <name type="common">Cherry</name>
    <name type="synonym">Cerasus avium</name>
    <dbReference type="NCBI Taxonomy" id="42229"/>
    <lineage>
        <taxon>Eukaryota</taxon>
        <taxon>Viridiplantae</taxon>
        <taxon>Streptophyta</taxon>
        <taxon>Embryophyta</taxon>
        <taxon>Tracheophyta</taxon>
        <taxon>Spermatophyta</taxon>
        <taxon>Magnoliopsida</taxon>
        <taxon>eudicotyledons</taxon>
        <taxon>Gunneridae</taxon>
        <taxon>Pentapetalae</taxon>
        <taxon>rosids</taxon>
        <taxon>fabids</taxon>
        <taxon>Rosales</taxon>
        <taxon>Rosaceae</taxon>
        <taxon>Amygdaloideae</taxon>
        <taxon>Amygdaleae</taxon>
        <taxon>Prunus</taxon>
    </lineage>
</organism>
<evidence type="ECO:0000256" key="12">
    <source>
        <dbReference type="SAM" id="SignalP"/>
    </source>
</evidence>
<dbReference type="Pfam" id="PF13855">
    <property type="entry name" value="LRR_8"/>
    <property type="match status" value="1"/>
</dbReference>
<keyword evidence="3" id="KW-1003">Cell membrane</keyword>
<evidence type="ECO:0000259" key="13">
    <source>
        <dbReference type="Pfam" id="PF08263"/>
    </source>
</evidence>
<evidence type="ECO:0000313" key="15">
    <source>
        <dbReference type="RefSeq" id="XP_021828964.1"/>
    </source>
</evidence>
<evidence type="ECO:0000256" key="6">
    <source>
        <dbReference type="ARBA" id="ARBA00022729"/>
    </source>
</evidence>
<dbReference type="GO" id="GO:0051606">
    <property type="term" value="P:detection of stimulus"/>
    <property type="evidence" value="ECO:0007669"/>
    <property type="project" value="UniProtKB-ARBA"/>
</dbReference>
<dbReference type="Pfam" id="PF08263">
    <property type="entry name" value="LRRNT_2"/>
    <property type="match status" value="1"/>
</dbReference>
<dbReference type="PANTHER" id="PTHR48061">
    <property type="entry name" value="LEUCINE-RICH REPEAT RECEPTOR PROTEIN KINASE EMS1-LIKE-RELATED"/>
    <property type="match status" value="1"/>
</dbReference>
<dbReference type="Pfam" id="PF00560">
    <property type="entry name" value="LRR_1"/>
    <property type="match status" value="7"/>
</dbReference>
<sequence>MNTLLHYLFLLCFIILLPAVHSQCIKDQQQSLLHLKKSLQFDPPSWRTPLIISWNSSTDCCSWGGVTCTSNGHVVGLDLSFEGSFANFSTPRVLDLSSNNISGPIPGSFANFPNLRELDLSGNPISDPIPGFFANFSKLTSLSLSNCQLNGTFPKEIFQVPTLQTIDLSDNSKLGGSLPDFPENNGSLLSLILRGTNFSGSLPDSIGNLKILSWIDLSYCNFYGSIPSSFFSLPFLLELNLAHNQFSGELVFSNVSSDLSTLDLSFNHLDGQIPVSIFNFRGLESLQLSSNNFSGFPFNGPQQVKYLTNIDLSYNSLLSLYNGTDSSYSSFPEVISLNLAANKLRTIPYFLRNQSTLSSLSLSENHIQGKIPHWIWSSNQLDSLNLSCNSLATLEPHLYNSTVKTVDLHSNQLQGQIPTFLPFAKYLDYSRNNFRSIPSNIGDFLTNTLFFSLSSNNLHGLIPTSICNSQIQILDMSNNSLSGMIPQCLTAIRDISVLNLARNNLTGTISNVEVSENSSLEILEFATNRLGGQVPKSLAKCTKLKVLNMGNNNITDTFPCLLKSISTLRVLVVRSNNFYGGIECLNTNVTWPGLQIIDLAHNNFRGEIQGILWRTWQKMMVTEDGSLLTINGHYLRRIFNPFVPNDGYGLEEVSLGFGYDISTTVTNKGSEMNLVKILSIFTLIDFSCNNFSGPIPKEMGEFKSLRVLNLSKNAFTGEIPSSFGNMSTLECLDLSLNKLSGRNPITNSTIFSLNGIRTFVIFITRD</sequence>
<dbReference type="AlphaFoldDB" id="A0A6P5TPN5"/>
<comment type="similarity">
    <text evidence="2">Belongs to the RLP family.</text>
</comment>
<gene>
    <name evidence="15" type="primary">LOC110769320</name>
</gene>
<dbReference type="SMART" id="SM00369">
    <property type="entry name" value="LRR_TYP"/>
    <property type="match status" value="8"/>
</dbReference>
<dbReference type="PANTHER" id="PTHR48061:SF2">
    <property type="entry name" value="RECEPTOR LIKE PROTEIN 30-LIKE"/>
    <property type="match status" value="1"/>
</dbReference>
<keyword evidence="5" id="KW-0812">Transmembrane</keyword>
<dbReference type="PROSITE" id="PS51450">
    <property type="entry name" value="LRR"/>
    <property type="match status" value="1"/>
</dbReference>
<evidence type="ECO:0000256" key="2">
    <source>
        <dbReference type="ARBA" id="ARBA00009592"/>
    </source>
</evidence>
<evidence type="ECO:0000313" key="14">
    <source>
        <dbReference type="Proteomes" id="UP000515124"/>
    </source>
</evidence>
<feature type="domain" description="Leucine-rich repeat-containing N-terminal plant-type" evidence="13">
    <location>
        <begin position="26"/>
        <end position="69"/>
    </location>
</feature>
<dbReference type="KEGG" id="pavi:110769320"/>
<proteinExistence type="inferred from homology"/>
<feature type="signal peptide" evidence="12">
    <location>
        <begin position="1"/>
        <end position="22"/>
    </location>
</feature>
<evidence type="ECO:0000256" key="9">
    <source>
        <dbReference type="ARBA" id="ARBA00023136"/>
    </source>
</evidence>
<evidence type="ECO:0000256" key="8">
    <source>
        <dbReference type="ARBA" id="ARBA00022989"/>
    </source>
</evidence>
<evidence type="ECO:0000256" key="4">
    <source>
        <dbReference type="ARBA" id="ARBA00022614"/>
    </source>
</evidence>
<accession>A0A6P5TPN5</accession>
<dbReference type="InterPro" id="IPR003591">
    <property type="entry name" value="Leu-rich_rpt_typical-subtyp"/>
</dbReference>
<keyword evidence="14" id="KW-1185">Reference proteome</keyword>
<dbReference type="Proteomes" id="UP000515124">
    <property type="component" value="Unplaced"/>
</dbReference>
<dbReference type="Pfam" id="PF13516">
    <property type="entry name" value="LRR_6"/>
    <property type="match status" value="1"/>
</dbReference>
<dbReference type="GO" id="GO:0005886">
    <property type="term" value="C:plasma membrane"/>
    <property type="evidence" value="ECO:0007669"/>
    <property type="project" value="UniProtKB-SubCell"/>
</dbReference>
<dbReference type="GeneID" id="110769320"/>
<dbReference type="InterPro" id="IPR001611">
    <property type="entry name" value="Leu-rich_rpt"/>
</dbReference>
<evidence type="ECO:0000256" key="11">
    <source>
        <dbReference type="ARBA" id="ARBA00023180"/>
    </source>
</evidence>
<dbReference type="InterPro" id="IPR032675">
    <property type="entry name" value="LRR_dom_sf"/>
</dbReference>
<dbReference type="Gene3D" id="3.80.10.10">
    <property type="entry name" value="Ribonuclease Inhibitor"/>
    <property type="match status" value="3"/>
</dbReference>
<dbReference type="SUPFAM" id="SSF52058">
    <property type="entry name" value="L domain-like"/>
    <property type="match status" value="2"/>
</dbReference>
<dbReference type="FunFam" id="3.80.10.10:FF:000041">
    <property type="entry name" value="LRR receptor-like serine/threonine-protein kinase ERECTA"/>
    <property type="match status" value="1"/>
</dbReference>
<evidence type="ECO:0000256" key="5">
    <source>
        <dbReference type="ARBA" id="ARBA00022692"/>
    </source>
</evidence>
<evidence type="ECO:0000256" key="3">
    <source>
        <dbReference type="ARBA" id="ARBA00022475"/>
    </source>
</evidence>
<feature type="chain" id="PRO_5028204801" evidence="12">
    <location>
        <begin position="23"/>
        <end position="766"/>
    </location>
</feature>
<keyword evidence="10" id="KW-0675">Receptor</keyword>
<evidence type="ECO:0000256" key="1">
    <source>
        <dbReference type="ARBA" id="ARBA00004251"/>
    </source>
</evidence>
<keyword evidence="11" id="KW-0325">Glycoprotein</keyword>